<keyword evidence="6" id="KW-1133">Transmembrane helix</keyword>
<keyword evidence="7" id="KW-0472">Membrane</keyword>
<evidence type="ECO:0000256" key="6">
    <source>
        <dbReference type="ARBA" id="ARBA00022989"/>
    </source>
</evidence>
<dbReference type="Proteomes" id="UP000053660">
    <property type="component" value="Unassembled WGS sequence"/>
</dbReference>
<evidence type="ECO:0000256" key="5">
    <source>
        <dbReference type="ARBA" id="ARBA00022692"/>
    </source>
</evidence>
<reference evidence="9 10" key="1">
    <citation type="submission" date="2014-03" db="EMBL/GenBank/DDBJ databases">
        <title>Draft genome of the hookworm Oesophagostomum dentatum.</title>
        <authorList>
            <person name="Mitreva M."/>
        </authorList>
    </citation>
    <scope>NUCLEOTIDE SEQUENCE [LARGE SCALE GENOMIC DNA]</scope>
    <source>
        <strain evidence="9 10">OD-Hann</strain>
    </source>
</reference>
<organism evidence="9 10">
    <name type="scientific">Oesophagostomum dentatum</name>
    <name type="common">Nodular worm</name>
    <dbReference type="NCBI Taxonomy" id="61180"/>
    <lineage>
        <taxon>Eukaryota</taxon>
        <taxon>Metazoa</taxon>
        <taxon>Ecdysozoa</taxon>
        <taxon>Nematoda</taxon>
        <taxon>Chromadorea</taxon>
        <taxon>Rhabditida</taxon>
        <taxon>Rhabditina</taxon>
        <taxon>Rhabditomorpha</taxon>
        <taxon>Strongyloidea</taxon>
        <taxon>Strongylidae</taxon>
        <taxon>Oesophagostomum</taxon>
    </lineage>
</organism>
<evidence type="ECO:0000256" key="3">
    <source>
        <dbReference type="ARBA" id="ARBA00022676"/>
    </source>
</evidence>
<proteinExistence type="inferred from homology"/>
<protein>
    <recommendedName>
        <fullName evidence="8">Glycosyltransferase family 92 protein</fullName>
        <ecNumber evidence="8">2.4.1.-</ecNumber>
    </recommendedName>
</protein>
<keyword evidence="5" id="KW-0812">Transmembrane</keyword>
<name>A0A0B1T239_OESDE</name>
<accession>A0A0B1T239</accession>
<dbReference type="PANTHER" id="PTHR21461:SF87">
    <property type="entry name" value="GH12965P"/>
    <property type="match status" value="1"/>
</dbReference>
<evidence type="ECO:0000256" key="4">
    <source>
        <dbReference type="ARBA" id="ARBA00022679"/>
    </source>
</evidence>
<evidence type="ECO:0000256" key="8">
    <source>
        <dbReference type="RuleBase" id="RU366017"/>
    </source>
</evidence>
<dbReference type="GO" id="GO:0016757">
    <property type="term" value="F:glycosyltransferase activity"/>
    <property type="evidence" value="ECO:0007669"/>
    <property type="project" value="UniProtKB-UniRule"/>
</dbReference>
<dbReference type="GO" id="GO:0005737">
    <property type="term" value="C:cytoplasm"/>
    <property type="evidence" value="ECO:0007669"/>
    <property type="project" value="TreeGrafter"/>
</dbReference>
<keyword evidence="3 8" id="KW-0328">Glycosyltransferase</keyword>
<dbReference type="OrthoDB" id="2526284at2759"/>
<comment type="similarity">
    <text evidence="2 8">Belongs to the glycosyltransferase 92 family.</text>
</comment>
<evidence type="ECO:0000256" key="7">
    <source>
        <dbReference type="ARBA" id="ARBA00023136"/>
    </source>
</evidence>
<gene>
    <name evidence="9" type="ORF">OESDEN_08536</name>
</gene>
<dbReference type="PANTHER" id="PTHR21461">
    <property type="entry name" value="GLYCOSYLTRANSFERASE FAMILY 92 PROTEIN"/>
    <property type="match status" value="1"/>
</dbReference>
<dbReference type="AlphaFoldDB" id="A0A0B1T239"/>
<dbReference type="EMBL" id="KN551935">
    <property type="protein sequence ID" value="KHJ91598.1"/>
    <property type="molecule type" value="Genomic_DNA"/>
</dbReference>
<keyword evidence="10" id="KW-1185">Reference proteome</keyword>
<dbReference type="EC" id="2.4.1.-" evidence="8"/>
<evidence type="ECO:0000313" key="10">
    <source>
        <dbReference type="Proteomes" id="UP000053660"/>
    </source>
</evidence>
<comment type="subcellular location">
    <subcellularLocation>
        <location evidence="1">Membrane</location>
        <topology evidence="1">Single-pass membrane protein</topology>
    </subcellularLocation>
</comment>
<dbReference type="InterPro" id="IPR008166">
    <property type="entry name" value="Glyco_transf_92"/>
</dbReference>
<dbReference type="GO" id="GO:0016020">
    <property type="term" value="C:membrane"/>
    <property type="evidence" value="ECO:0007669"/>
    <property type="project" value="UniProtKB-SubCell"/>
</dbReference>
<keyword evidence="4 8" id="KW-0808">Transferase</keyword>
<evidence type="ECO:0000256" key="1">
    <source>
        <dbReference type="ARBA" id="ARBA00004167"/>
    </source>
</evidence>
<evidence type="ECO:0000256" key="2">
    <source>
        <dbReference type="ARBA" id="ARBA00007647"/>
    </source>
</evidence>
<evidence type="ECO:0000313" key="9">
    <source>
        <dbReference type="EMBL" id="KHJ91598.1"/>
    </source>
</evidence>
<dbReference type="Pfam" id="PF01697">
    <property type="entry name" value="Glyco_transf_92"/>
    <property type="match status" value="1"/>
</dbReference>
<sequence>MQMVLTLQETKKASTPPIEFVEINKAVHALYAIRDGRSGNMGERRVRVLVVARHVTEYRCKFPGGTVVDAEKPYEMSENHAMPYGVYFVNFQIPENETVADSIEFTQQKSPWMRIPVMYNLPSETDIKEHTHQLTICLPFLFGDRYSGKSLVEFMELNRILGVHHVVVYLNDTSMSDNLLKVIDFYESNNFLEVIRLAIPLAPEQIWYHGQLVAITDCLYRQVGMSRFVAFHDLDEFLIPQQPELLPRNSTLVALLNELLTKDVASVRVPTQYMDFQSRDGLMTLKNIGRKKYLDKDLTKCVLRPEMVFEQGIHHTSRVIQNHYKAVHGDERILRLYHYKTKGGSEKDNRIVRDYGDRLTQRYLEVIAKIGL</sequence>